<name>A0ABN1BA57_9BURK</name>
<dbReference type="Gene3D" id="1.10.260.40">
    <property type="entry name" value="lambda repressor-like DNA-binding domains"/>
    <property type="match status" value="1"/>
</dbReference>
<gene>
    <name evidence="1" type="ORF">GCM10009097_05100</name>
</gene>
<sequence length="111" mass="12274">MREIVLLPGEEIHLAGAVVRAAAQLPSAPSSPTALRDFLNSMPVHEQEDFAARCGKSLGYLRLVAYGHRRCRESLAINIDRESGSTVRLQDLRPDVDWRHVQSVKLEAADA</sequence>
<evidence type="ECO:0000313" key="1">
    <source>
        <dbReference type="EMBL" id="GAA0492409.1"/>
    </source>
</evidence>
<protein>
    <submittedName>
        <fullName evidence="1">Uncharacterized protein</fullName>
    </submittedName>
</protein>
<proteinExistence type="predicted"/>
<dbReference type="EMBL" id="BAAAEN010000002">
    <property type="protein sequence ID" value="GAA0492409.1"/>
    <property type="molecule type" value="Genomic_DNA"/>
</dbReference>
<accession>A0ABN1BA57</accession>
<reference evidence="1 2" key="1">
    <citation type="journal article" date="2019" name="Int. J. Syst. Evol. Microbiol.">
        <title>The Global Catalogue of Microorganisms (GCM) 10K type strain sequencing project: providing services to taxonomists for standard genome sequencing and annotation.</title>
        <authorList>
            <consortium name="The Broad Institute Genomics Platform"/>
            <consortium name="The Broad Institute Genome Sequencing Center for Infectious Disease"/>
            <person name="Wu L."/>
            <person name="Ma J."/>
        </authorList>
    </citation>
    <scope>NUCLEOTIDE SEQUENCE [LARGE SCALE GENOMIC DNA]</scope>
    <source>
        <strain evidence="1 2">JCM 14330</strain>
    </source>
</reference>
<dbReference type="RefSeq" id="WP_343927075.1">
    <property type="nucleotide sequence ID" value="NZ_BAAAEN010000002.1"/>
</dbReference>
<organism evidence="1 2">
    <name type="scientific">Pigmentiphaga daeguensis</name>
    <dbReference type="NCBI Taxonomy" id="414049"/>
    <lineage>
        <taxon>Bacteria</taxon>
        <taxon>Pseudomonadati</taxon>
        <taxon>Pseudomonadota</taxon>
        <taxon>Betaproteobacteria</taxon>
        <taxon>Burkholderiales</taxon>
        <taxon>Alcaligenaceae</taxon>
        <taxon>Pigmentiphaga</taxon>
    </lineage>
</organism>
<comment type="caution">
    <text evidence="1">The sequence shown here is derived from an EMBL/GenBank/DDBJ whole genome shotgun (WGS) entry which is preliminary data.</text>
</comment>
<keyword evidence="2" id="KW-1185">Reference proteome</keyword>
<dbReference type="Proteomes" id="UP001501706">
    <property type="component" value="Unassembled WGS sequence"/>
</dbReference>
<dbReference type="InterPro" id="IPR010982">
    <property type="entry name" value="Lambda_DNA-bd_dom_sf"/>
</dbReference>
<evidence type="ECO:0000313" key="2">
    <source>
        <dbReference type="Proteomes" id="UP001501706"/>
    </source>
</evidence>